<dbReference type="InterPro" id="IPR000719">
    <property type="entry name" value="Prot_kinase_dom"/>
</dbReference>
<evidence type="ECO:0000256" key="8">
    <source>
        <dbReference type="SAM" id="MobiDB-lite"/>
    </source>
</evidence>
<dbReference type="PROSITE" id="PS50011">
    <property type="entry name" value="PROTEIN_KINASE_DOM"/>
    <property type="match status" value="1"/>
</dbReference>
<keyword evidence="6 7" id="KW-0067">ATP-binding</keyword>
<evidence type="ECO:0000256" key="3">
    <source>
        <dbReference type="ARBA" id="ARBA00022679"/>
    </source>
</evidence>
<dbReference type="CDD" id="cd14014">
    <property type="entry name" value="STKc_PknB_like"/>
    <property type="match status" value="1"/>
</dbReference>
<dbReference type="PROSITE" id="PS00107">
    <property type="entry name" value="PROTEIN_KINASE_ATP"/>
    <property type="match status" value="1"/>
</dbReference>
<evidence type="ECO:0000256" key="4">
    <source>
        <dbReference type="ARBA" id="ARBA00022741"/>
    </source>
</evidence>
<name>A0A517YIC9_9BACT</name>
<proteinExistence type="predicted"/>
<feature type="region of interest" description="Disordered" evidence="8">
    <location>
        <begin position="277"/>
        <end position="383"/>
    </location>
</feature>
<dbReference type="GO" id="GO:0005524">
    <property type="term" value="F:ATP binding"/>
    <property type="evidence" value="ECO:0007669"/>
    <property type="project" value="UniProtKB-UniRule"/>
</dbReference>
<dbReference type="Proteomes" id="UP000315017">
    <property type="component" value="Chromosome"/>
</dbReference>
<dbReference type="InterPro" id="IPR011009">
    <property type="entry name" value="Kinase-like_dom_sf"/>
</dbReference>
<feature type="compositionally biased region" description="Polar residues" evidence="8">
    <location>
        <begin position="299"/>
        <end position="314"/>
    </location>
</feature>
<dbReference type="EC" id="2.7.11.1" evidence="1"/>
<dbReference type="SUPFAM" id="SSF56112">
    <property type="entry name" value="Protein kinase-like (PK-like)"/>
    <property type="match status" value="1"/>
</dbReference>
<dbReference type="InterPro" id="IPR008271">
    <property type="entry name" value="Ser/Thr_kinase_AS"/>
</dbReference>
<keyword evidence="5 10" id="KW-0418">Kinase</keyword>
<keyword evidence="4 7" id="KW-0547">Nucleotide-binding</keyword>
<organism evidence="10 11">
    <name type="scientific">Anatilimnocola aggregata</name>
    <dbReference type="NCBI Taxonomy" id="2528021"/>
    <lineage>
        <taxon>Bacteria</taxon>
        <taxon>Pseudomonadati</taxon>
        <taxon>Planctomycetota</taxon>
        <taxon>Planctomycetia</taxon>
        <taxon>Pirellulales</taxon>
        <taxon>Pirellulaceae</taxon>
        <taxon>Anatilimnocola</taxon>
    </lineage>
</organism>
<sequence>MALEQLGPYRLEKTLGRGGMGAVYLGIHRETGEKAAVKVLAPNLSDDLLFRERFKAEVNTLKQLLHPGIVRLHGYGEEDGHLYYVMEYVPGRNLQDELAAGRRFTWRDVTRMGVQIALALKHAHDRGVVHRDLKPANLLLTDDDQVKLTDFGIAKLYGGTSVTADGSVMGTADYMAPEQARGKQVTSRCDLYSLGSVLYALITGRPPFAGKTLTEVIHNLMHEKPVALRRLAPDAPDELENIVMQLLEKDAANRIPTAIAVANRLKAMEHALSIETRIEPPTPAVDDDDFALQPLDQPTPRSHPTSRGLNSSPTVDMPASGPHSALVGGELPTLITGPNPSPLAGLPTQATSQNAVQPSAATHAPSGNEYALAPPVKSSHFTTVSEEELRRKYESREAPQQSKLDWAKLAGVLLSGLVALALFAFAMTRQPSADHLATTIQAAVDADGTEGLIVVEADLENFIERFPDDPRAGQMQAYAKELDLYRLQRQFDRRTRRSADGQALLPVERLYLQAQRTAQTDPVAALEQFEAIVTLLAGDRDPKATKADELIATRCLDLAKKQIEQLKETGLQTEKHQLELIRRQLDRATELATDKPAEAAAIRQSVITLFGDKPWAAEMVREAQSSASATAP</sequence>
<dbReference type="FunFam" id="1.10.510.10:FF:000021">
    <property type="entry name" value="Serine/threonine protein kinase"/>
    <property type="match status" value="1"/>
</dbReference>
<accession>A0A517YIC9</accession>
<feature type="domain" description="Protein kinase" evidence="9">
    <location>
        <begin position="9"/>
        <end position="273"/>
    </location>
</feature>
<evidence type="ECO:0000259" key="9">
    <source>
        <dbReference type="PROSITE" id="PS50011"/>
    </source>
</evidence>
<evidence type="ECO:0000256" key="7">
    <source>
        <dbReference type="PROSITE-ProRule" id="PRU10141"/>
    </source>
</evidence>
<keyword evidence="3 10" id="KW-0808">Transferase</keyword>
<dbReference type="EMBL" id="CP036274">
    <property type="protein sequence ID" value="QDU29990.1"/>
    <property type="molecule type" value="Genomic_DNA"/>
</dbReference>
<keyword evidence="2" id="KW-0723">Serine/threonine-protein kinase</keyword>
<feature type="compositionally biased region" description="Polar residues" evidence="8">
    <location>
        <begin position="348"/>
        <end position="360"/>
    </location>
</feature>
<protein>
    <recommendedName>
        <fullName evidence="1">non-specific serine/threonine protein kinase</fullName>
        <ecNumber evidence="1">2.7.11.1</ecNumber>
    </recommendedName>
</protein>
<dbReference type="AlphaFoldDB" id="A0A517YIC9"/>
<dbReference type="OrthoDB" id="6111975at2"/>
<dbReference type="InterPro" id="IPR017441">
    <property type="entry name" value="Protein_kinase_ATP_BS"/>
</dbReference>
<evidence type="ECO:0000256" key="5">
    <source>
        <dbReference type="ARBA" id="ARBA00022777"/>
    </source>
</evidence>
<evidence type="ECO:0000313" key="10">
    <source>
        <dbReference type="EMBL" id="QDU29990.1"/>
    </source>
</evidence>
<feature type="binding site" evidence="7">
    <location>
        <position position="38"/>
    </location>
    <ligand>
        <name>ATP</name>
        <dbReference type="ChEBI" id="CHEBI:30616"/>
    </ligand>
</feature>
<dbReference type="Gene3D" id="3.30.200.20">
    <property type="entry name" value="Phosphorylase Kinase, domain 1"/>
    <property type="match status" value="1"/>
</dbReference>
<dbReference type="PANTHER" id="PTHR43289:SF6">
    <property type="entry name" value="SERINE_THREONINE-PROTEIN KINASE NEKL-3"/>
    <property type="match status" value="1"/>
</dbReference>
<dbReference type="GO" id="GO:0004674">
    <property type="term" value="F:protein serine/threonine kinase activity"/>
    <property type="evidence" value="ECO:0007669"/>
    <property type="project" value="UniProtKB-KW"/>
</dbReference>
<evidence type="ECO:0000256" key="2">
    <source>
        <dbReference type="ARBA" id="ARBA00022527"/>
    </source>
</evidence>
<dbReference type="Pfam" id="PF00069">
    <property type="entry name" value="Pkinase"/>
    <property type="match status" value="1"/>
</dbReference>
<dbReference type="PANTHER" id="PTHR43289">
    <property type="entry name" value="MITOGEN-ACTIVATED PROTEIN KINASE KINASE KINASE 20-RELATED"/>
    <property type="match status" value="1"/>
</dbReference>
<dbReference type="PROSITE" id="PS00108">
    <property type="entry name" value="PROTEIN_KINASE_ST"/>
    <property type="match status" value="1"/>
</dbReference>
<evidence type="ECO:0000256" key="6">
    <source>
        <dbReference type="ARBA" id="ARBA00022840"/>
    </source>
</evidence>
<reference evidence="10 11" key="1">
    <citation type="submission" date="2019-02" db="EMBL/GenBank/DDBJ databases">
        <title>Deep-cultivation of Planctomycetes and their phenomic and genomic characterization uncovers novel biology.</title>
        <authorList>
            <person name="Wiegand S."/>
            <person name="Jogler M."/>
            <person name="Boedeker C."/>
            <person name="Pinto D."/>
            <person name="Vollmers J."/>
            <person name="Rivas-Marin E."/>
            <person name="Kohn T."/>
            <person name="Peeters S.H."/>
            <person name="Heuer A."/>
            <person name="Rast P."/>
            <person name="Oberbeckmann S."/>
            <person name="Bunk B."/>
            <person name="Jeske O."/>
            <person name="Meyerdierks A."/>
            <person name="Storesund J.E."/>
            <person name="Kallscheuer N."/>
            <person name="Luecker S."/>
            <person name="Lage O.M."/>
            <person name="Pohl T."/>
            <person name="Merkel B.J."/>
            <person name="Hornburger P."/>
            <person name="Mueller R.-W."/>
            <person name="Bruemmer F."/>
            <person name="Labrenz M."/>
            <person name="Spormann A.M."/>
            <person name="Op den Camp H."/>
            <person name="Overmann J."/>
            <person name="Amann R."/>
            <person name="Jetten M.S.M."/>
            <person name="Mascher T."/>
            <person name="Medema M.H."/>
            <person name="Devos D.P."/>
            <person name="Kaster A.-K."/>
            <person name="Ovreas L."/>
            <person name="Rohde M."/>
            <person name="Galperin M.Y."/>
            <person name="Jogler C."/>
        </authorList>
    </citation>
    <scope>NUCLEOTIDE SEQUENCE [LARGE SCALE GENOMIC DNA]</scope>
    <source>
        <strain evidence="10 11">ETA_A8</strain>
    </source>
</reference>
<gene>
    <name evidence="10" type="primary">stkP_2</name>
    <name evidence="10" type="ORF">ETAA8_51080</name>
</gene>
<dbReference type="KEGG" id="aagg:ETAA8_51080"/>
<evidence type="ECO:0000313" key="11">
    <source>
        <dbReference type="Proteomes" id="UP000315017"/>
    </source>
</evidence>
<keyword evidence="11" id="KW-1185">Reference proteome</keyword>
<dbReference type="SMART" id="SM00220">
    <property type="entry name" value="S_TKc"/>
    <property type="match status" value="1"/>
</dbReference>
<dbReference type="Gene3D" id="1.10.510.10">
    <property type="entry name" value="Transferase(Phosphotransferase) domain 1"/>
    <property type="match status" value="1"/>
</dbReference>
<evidence type="ECO:0000256" key="1">
    <source>
        <dbReference type="ARBA" id="ARBA00012513"/>
    </source>
</evidence>
<dbReference type="RefSeq" id="WP_145094701.1">
    <property type="nucleotide sequence ID" value="NZ_CP036274.1"/>
</dbReference>